<feature type="transmembrane region" description="Helical" evidence="6">
    <location>
        <begin position="282"/>
        <end position="305"/>
    </location>
</feature>
<evidence type="ECO:0000313" key="8">
    <source>
        <dbReference type="EMBL" id="GES18732.1"/>
    </source>
</evidence>
<dbReference type="PANTHER" id="PTHR23513">
    <property type="entry name" value="INTEGRAL MEMBRANE EFFLUX PROTEIN-RELATED"/>
    <property type="match status" value="1"/>
</dbReference>
<name>A0A5M3XD92_9ACTN</name>
<keyword evidence="3 6" id="KW-0812">Transmembrane</keyword>
<dbReference type="Pfam" id="PF07690">
    <property type="entry name" value="MFS_1"/>
    <property type="match status" value="1"/>
</dbReference>
<keyword evidence="5 6" id="KW-0472">Membrane</keyword>
<feature type="transmembrane region" description="Helical" evidence="6">
    <location>
        <begin position="387"/>
        <end position="405"/>
    </location>
</feature>
<dbReference type="AlphaFoldDB" id="A0A5M3XD92"/>
<sequence length="445" mass="47103">MHLRTLSGHHAPWGAAVEVTNSTESGRPIGLRDSAWERDFNLLWTGSAISQIGTMNATLTAPLLALLLTNSPVFAGWVTAAGTLPRILLHLPVGVLVDRSDGHRVMIVSLVVRAALAILLTASVILFGGLPSLLLLAVAAQGVCLVFYNTAETTIIPRLIPNIHLPQAMAKNEGRIHAAGLLGRPLGGLLFDMSRWLPFAADALASSVSIFALLRMRKQEFKPSAERRPLRLATLTRELQAGLAFLSGDRFLRPVLIVCTLANFFFQTLGLLLVLLAHQQRLSSLAIGCLVASTALGGVLGSLTAPYLLRKVSPQRAVVMCVWSWLLLSFAVAVVDHNSSFYLLLVLPLAWGGIGYTGAHINVVLALYQAECVPKELLGRVTSASRFFSGSAVPLGALASGYIVAGLGTQGAAVLVAGAVAVGALILAISATPARATEQRPEFTT</sequence>
<evidence type="ECO:0000256" key="1">
    <source>
        <dbReference type="ARBA" id="ARBA00004651"/>
    </source>
</evidence>
<evidence type="ECO:0000256" key="3">
    <source>
        <dbReference type="ARBA" id="ARBA00022692"/>
    </source>
</evidence>
<dbReference type="InterPro" id="IPR020846">
    <property type="entry name" value="MFS_dom"/>
</dbReference>
<evidence type="ECO:0000256" key="5">
    <source>
        <dbReference type="ARBA" id="ARBA00023136"/>
    </source>
</evidence>
<proteinExistence type="predicted"/>
<dbReference type="SUPFAM" id="SSF103473">
    <property type="entry name" value="MFS general substrate transporter"/>
    <property type="match status" value="1"/>
</dbReference>
<dbReference type="InterPro" id="IPR036259">
    <property type="entry name" value="MFS_trans_sf"/>
</dbReference>
<keyword evidence="2" id="KW-1003">Cell membrane</keyword>
<feature type="transmembrane region" description="Helical" evidence="6">
    <location>
        <begin position="105"/>
        <end position="127"/>
    </location>
</feature>
<accession>A0A5M3XD92</accession>
<evidence type="ECO:0000256" key="6">
    <source>
        <dbReference type="SAM" id="Phobius"/>
    </source>
</evidence>
<dbReference type="GO" id="GO:0022857">
    <property type="term" value="F:transmembrane transporter activity"/>
    <property type="evidence" value="ECO:0007669"/>
    <property type="project" value="InterPro"/>
</dbReference>
<feature type="transmembrane region" description="Helical" evidence="6">
    <location>
        <begin position="411"/>
        <end position="431"/>
    </location>
</feature>
<reference evidence="8 9" key="1">
    <citation type="submission" date="2019-10" db="EMBL/GenBank/DDBJ databases">
        <title>Whole genome shotgun sequence of Acrocarpospora pleiomorpha NBRC 16267.</title>
        <authorList>
            <person name="Ichikawa N."/>
            <person name="Kimura A."/>
            <person name="Kitahashi Y."/>
            <person name="Komaki H."/>
            <person name="Oguchi A."/>
        </authorList>
    </citation>
    <scope>NUCLEOTIDE SEQUENCE [LARGE SCALE GENOMIC DNA]</scope>
    <source>
        <strain evidence="8 9">NBRC 16267</strain>
    </source>
</reference>
<dbReference type="GO" id="GO:0005886">
    <property type="term" value="C:plasma membrane"/>
    <property type="evidence" value="ECO:0007669"/>
    <property type="project" value="UniProtKB-SubCell"/>
</dbReference>
<comment type="caution">
    <text evidence="8">The sequence shown here is derived from an EMBL/GenBank/DDBJ whole genome shotgun (WGS) entry which is preliminary data.</text>
</comment>
<evidence type="ECO:0000256" key="4">
    <source>
        <dbReference type="ARBA" id="ARBA00022989"/>
    </source>
</evidence>
<dbReference type="PROSITE" id="PS50850">
    <property type="entry name" value="MFS"/>
    <property type="match status" value="1"/>
</dbReference>
<organism evidence="8 9">
    <name type="scientific">Acrocarpospora pleiomorpha</name>
    <dbReference type="NCBI Taxonomy" id="90975"/>
    <lineage>
        <taxon>Bacteria</taxon>
        <taxon>Bacillati</taxon>
        <taxon>Actinomycetota</taxon>
        <taxon>Actinomycetes</taxon>
        <taxon>Streptosporangiales</taxon>
        <taxon>Streptosporangiaceae</taxon>
        <taxon>Acrocarpospora</taxon>
    </lineage>
</organism>
<evidence type="ECO:0000313" key="9">
    <source>
        <dbReference type="Proteomes" id="UP000377595"/>
    </source>
</evidence>
<dbReference type="PANTHER" id="PTHR23513:SF6">
    <property type="entry name" value="MAJOR FACILITATOR SUPERFAMILY ASSOCIATED DOMAIN-CONTAINING PROTEIN"/>
    <property type="match status" value="1"/>
</dbReference>
<feature type="transmembrane region" description="Helical" evidence="6">
    <location>
        <begin position="341"/>
        <end position="367"/>
    </location>
</feature>
<keyword evidence="9" id="KW-1185">Reference proteome</keyword>
<gene>
    <name evidence="8" type="ORF">Aple_016270</name>
</gene>
<protein>
    <submittedName>
        <fullName evidence="8">MFS transporter</fullName>
    </submittedName>
</protein>
<feature type="transmembrane region" description="Helical" evidence="6">
    <location>
        <begin position="255"/>
        <end position="276"/>
    </location>
</feature>
<feature type="transmembrane region" description="Helical" evidence="6">
    <location>
        <begin position="317"/>
        <end position="335"/>
    </location>
</feature>
<dbReference type="InterPro" id="IPR011701">
    <property type="entry name" value="MFS"/>
</dbReference>
<dbReference type="Gene3D" id="1.20.1250.20">
    <property type="entry name" value="MFS general substrate transporter like domains"/>
    <property type="match status" value="1"/>
</dbReference>
<comment type="subcellular location">
    <subcellularLocation>
        <location evidence="1">Cell membrane</location>
        <topology evidence="1">Multi-pass membrane protein</topology>
    </subcellularLocation>
</comment>
<dbReference type="CDD" id="cd06173">
    <property type="entry name" value="MFS_MefA_like"/>
    <property type="match status" value="1"/>
</dbReference>
<dbReference type="Proteomes" id="UP000377595">
    <property type="component" value="Unassembled WGS sequence"/>
</dbReference>
<dbReference type="EMBL" id="BLAF01000008">
    <property type="protein sequence ID" value="GES18732.1"/>
    <property type="molecule type" value="Genomic_DNA"/>
</dbReference>
<feature type="transmembrane region" description="Helical" evidence="6">
    <location>
        <begin position="196"/>
        <end position="214"/>
    </location>
</feature>
<feature type="domain" description="Major facilitator superfamily (MFS) profile" evidence="7">
    <location>
        <begin position="251"/>
        <end position="445"/>
    </location>
</feature>
<keyword evidence="4 6" id="KW-1133">Transmembrane helix</keyword>
<evidence type="ECO:0000259" key="7">
    <source>
        <dbReference type="PROSITE" id="PS50850"/>
    </source>
</evidence>
<evidence type="ECO:0000256" key="2">
    <source>
        <dbReference type="ARBA" id="ARBA00022475"/>
    </source>
</evidence>
<feature type="transmembrane region" description="Helical" evidence="6">
    <location>
        <begin position="74"/>
        <end position="93"/>
    </location>
</feature>